<dbReference type="GO" id="GO:0006508">
    <property type="term" value="P:proteolysis"/>
    <property type="evidence" value="ECO:0007669"/>
    <property type="project" value="InterPro"/>
</dbReference>
<dbReference type="GO" id="GO:0046872">
    <property type="term" value="F:metal ion binding"/>
    <property type="evidence" value="ECO:0007669"/>
    <property type="project" value="InterPro"/>
</dbReference>
<dbReference type="EMBL" id="QZJF01000006">
    <property type="protein sequence ID" value="RJR27848.1"/>
    <property type="molecule type" value="Genomic_DNA"/>
</dbReference>
<sequence length="422" mass="48426">MIKPIHSTLPNGLKIALIPSKEVETITVQLRGKVGSNYEKEGEIGASHFLEHLVLKGTKNYPNTKNFSELITDIGGKFIGITSRDDVLYGVHILKEDLESSLIFLSEILYNALLEEKHVRTLKDVIKQEILRYNDIPEKLIGRLSYKILYPENRLSKLNTGDTVDIEKIQIKTVKDYYQNNYTNNNFLLLLCGNFDLADADRLLNKYFYQETADNTAENPILKFNQRFAVQVGQVPTLNQNYIKVDYEGYKISEDRKYAAAILSKILNIYLRKQLVEDKGMVYQLNCDSYNSGNYGVFGFFTATTDGNFKLVLDALKVSSNEINKLLSTRNVNKVKNMLAANLAFMTEKISQRANYYSELILFGAEEQEYTYEVEKIRNTGLEELTIVLNEIFSQQPKITVLSKRFGKEEVENLWMTKNSQQ</sequence>
<dbReference type="PROSITE" id="PS00143">
    <property type="entry name" value="INSULINASE"/>
    <property type="match status" value="1"/>
</dbReference>
<organism evidence="5 6">
    <name type="scientific">candidate division WWE3 bacterium</name>
    <dbReference type="NCBI Taxonomy" id="2053526"/>
    <lineage>
        <taxon>Bacteria</taxon>
        <taxon>Katanobacteria</taxon>
    </lineage>
</organism>
<comment type="caution">
    <text evidence="5">The sequence shown here is derived from an EMBL/GenBank/DDBJ whole genome shotgun (WGS) entry which is preliminary data.</text>
</comment>
<evidence type="ECO:0000256" key="2">
    <source>
        <dbReference type="RuleBase" id="RU004447"/>
    </source>
</evidence>
<dbReference type="InterPro" id="IPR011249">
    <property type="entry name" value="Metalloenz_LuxS/M16"/>
</dbReference>
<dbReference type="InterPro" id="IPR050361">
    <property type="entry name" value="MPP/UQCRC_Complex"/>
</dbReference>
<gene>
    <name evidence="5" type="ORF">C4561_01000</name>
</gene>
<dbReference type="GO" id="GO:0004222">
    <property type="term" value="F:metalloendopeptidase activity"/>
    <property type="evidence" value="ECO:0007669"/>
    <property type="project" value="InterPro"/>
</dbReference>
<feature type="domain" description="Peptidase M16 C-terminal" evidence="4">
    <location>
        <begin position="169"/>
        <end position="338"/>
    </location>
</feature>
<evidence type="ECO:0000256" key="1">
    <source>
        <dbReference type="ARBA" id="ARBA00007261"/>
    </source>
</evidence>
<dbReference type="InterPro" id="IPR001431">
    <property type="entry name" value="Pept_M16_Zn_BS"/>
</dbReference>
<dbReference type="PANTHER" id="PTHR11851">
    <property type="entry name" value="METALLOPROTEASE"/>
    <property type="match status" value="1"/>
</dbReference>
<dbReference type="AlphaFoldDB" id="A0A3A4ZFQ9"/>
<protein>
    <submittedName>
        <fullName evidence="5">Insulinase family protein</fullName>
    </submittedName>
</protein>
<evidence type="ECO:0000259" key="4">
    <source>
        <dbReference type="Pfam" id="PF05193"/>
    </source>
</evidence>
<feature type="domain" description="Peptidase M16 N-terminal" evidence="3">
    <location>
        <begin position="16"/>
        <end position="155"/>
    </location>
</feature>
<dbReference type="Pfam" id="PF05193">
    <property type="entry name" value="Peptidase_M16_C"/>
    <property type="match status" value="1"/>
</dbReference>
<name>A0A3A4ZFQ9_UNCKA</name>
<evidence type="ECO:0000313" key="5">
    <source>
        <dbReference type="EMBL" id="RJR27848.1"/>
    </source>
</evidence>
<comment type="similarity">
    <text evidence="1 2">Belongs to the peptidase M16 family.</text>
</comment>
<dbReference type="SUPFAM" id="SSF63411">
    <property type="entry name" value="LuxS/MPP-like metallohydrolase"/>
    <property type="match status" value="2"/>
</dbReference>
<dbReference type="InterPro" id="IPR011765">
    <property type="entry name" value="Pept_M16_N"/>
</dbReference>
<evidence type="ECO:0000313" key="6">
    <source>
        <dbReference type="Proteomes" id="UP000265540"/>
    </source>
</evidence>
<dbReference type="Pfam" id="PF00675">
    <property type="entry name" value="Peptidase_M16"/>
    <property type="match status" value="1"/>
</dbReference>
<evidence type="ECO:0000259" key="3">
    <source>
        <dbReference type="Pfam" id="PF00675"/>
    </source>
</evidence>
<dbReference type="InterPro" id="IPR007863">
    <property type="entry name" value="Peptidase_M16_C"/>
</dbReference>
<dbReference type="PANTHER" id="PTHR11851:SF49">
    <property type="entry name" value="MITOCHONDRIAL-PROCESSING PEPTIDASE SUBUNIT ALPHA"/>
    <property type="match status" value="1"/>
</dbReference>
<accession>A0A3A4ZFQ9</accession>
<reference evidence="5 6" key="1">
    <citation type="journal article" date="2017" name="ISME J.">
        <title>Energy and carbon metabolisms in a deep terrestrial subsurface fluid microbial community.</title>
        <authorList>
            <person name="Momper L."/>
            <person name="Jungbluth S.P."/>
            <person name="Lee M.D."/>
            <person name="Amend J.P."/>
        </authorList>
    </citation>
    <scope>NUCLEOTIDE SEQUENCE [LARGE SCALE GENOMIC DNA]</scope>
    <source>
        <strain evidence="5">SURF_46</strain>
    </source>
</reference>
<dbReference type="Proteomes" id="UP000265540">
    <property type="component" value="Unassembled WGS sequence"/>
</dbReference>
<proteinExistence type="inferred from homology"/>
<dbReference type="Gene3D" id="3.30.830.10">
    <property type="entry name" value="Metalloenzyme, LuxS/M16 peptidase-like"/>
    <property type="match status" value="2"/>
</dbReference>